<dbReference type="InterPro" id="IPR001229">
    <property type="entry name" value="Jacalin-like_lectin_dom"/>
</dbReference>
<evidence type="ECO:0000256" key="1">
    <source>
        <dbReference type="ARBA" id="ARBA00009831"/>
    </source>
</evidence>
<evidence type="ECO:0000259" key="3">
    <source>
        <dbReference type="PROSITE" id="PS51752"/>
    </source>
</evidence>
<dbReference type="Gene3D" id="2.100.10.30">
    <property type="entry name" value="Jacalin-like lectin domain"/>
    <property type="match status" value="1"/>
</dbReference>
<comment type="similarity">
    <text evidence="1">Belongs to the aerolysin family.</text>
</comment>
<dbReference type="CDD" id="cd09302">
    <property type="entry name" value="Jacalin_like"/>
    <property type="match status" value="1"/>
</dbReference>
<dbReference type="PANTHER" id="PTHR34007:SF1">
    <property type="entry name" value="AEROLYSIN-LIKE PROTEIN-RELATED"/>
    <property type="match status" value="1"/>
</dbReference>
<dbReference type="InterPro" id="IPR055267">
    <property type="entry name" value="Aerolysin-like_C"/>
</dbReference>
<name>A0A3B3DN51_ORYME</name>
<dbReference type="CDD" id="cd20221">
    <property type="entry name" value="PFM_Dln1-like"/>
    <property type="match status" value="1"/>
</dbReference>
<dbReference type="InterPro" id="IPR036404">
    <property type="entry name" value="Jacalin-like_lectin_dom_sf"/>
</dbReference>
<evidence type="ECO:0000256" key="2">
    <source>
        <dbReference type="ARBA" id="ARBA00023157"/>
    </source>
</evidence>
<dbReference type="Pfam" id="PF01419">
    <property type="entry name" value="Jacalin"/>
    <property type="match status" value="1"/>
</dbReference>
<dbReference type="Gene3D" id="2.170.15.10">
    <property type="entry name" value="Proaerolysin, chain A, domain 3"/>
    <property type="match status" value="1"/>
</dbReference>
<dbReference type="PaxDb" id="30732-ENSOMEP00000030795"/>
<dbReference type="SUPFAM" id="SSF56973">
    <property type="entry name" value="Aerolisin/ETX pore-forming domain"/>
    <property type="match status" value="1"/>
</dbReference>
<dbReference type="AlphaFoldDB" id="A0A3B3DN51"/>
<evidence type="ECO:0000313" key="5">
    <source>
        <dbReference type="Proteomes" id="UP000261560"/>
    </source>
</evidence>
<dbReference type="PROSITE" id="PS51752">
    <property type="entry name" value="JACALIN_LECTIN"/>
    <property type="match status" value="1"/>
</dbReference>
<reference evidence="4" key="2">
    <citation type="submission" date="2025-09" db="UniProtKB">
        <authorList>
            <consortium name="Ensembl"/>
        </authorList>
    </citation>
    <scope>IDENTIFICATION</scope>
</reference>
<dbReference type="InterPro" id="IPR053280">
    <property type="entry name" value="Aerolysin-like_pore-former"/>
</dbReference>
<proteinExistence type="inferred from homology"/>
<sequence>MSNFLSLEGAFVLNPSLKRLFLVNKTHKTKPTQEQGDLHPQIVRFKKNKMAYLAPLIEVGGSGGSPFTFTGENNGATLKKLWVWTGGWQVKAVQVWLTDGKVRKFGDEAGKFFEFEFEDGEQISSLTLWESNARRPRLGAIKFNTDRSREFFAKITDSGLKPPRQIDVGSGICLGVVGRSGSDIDRMGFKFINTIKSTELTNVKYPTLHQVLPQIATEEIKSITYKNNTNATQSYTVETSKTITKKSSWSVKNKMESTFSMSVQAGIPGIVEVSSSFGFTTGVESSYGLENTEERTESFSFPVQVPPKKRVEVDITIGRATVDLPYTATVEITCYNDSVLRFNTSGEYNGVTYTDAQIAVREI</sequence>
<feature type="domain" description="Jacalin-type lectin" evidence="3">
    <location>
        <begin position="53"/>
        <end position="193"/>
    </location>
</feature>
<organism evidence="4 5">
    <name type="scientific">Oryzias melastigma</name>
    <name type="common">Marine medaka</name>
    <dbReference type="NCBI Taxonomy" id="30732"/>
    <lineage>
        <taxon>Eukaryota</taxon>
        <taxon>Metazoa</taxon>
        <taxon>Chordata</taxon>
        <taxon>Craniata</taxon>
        <taxon>Vertebrata</taxon>
        <taxon>Euteleostomi</taxon>
        <taxon>Actinopterygii</taxon>
        <taxon>Neopterygii</taxon>
        <taxon>Teleostei</taxon>
        <taxon>Neoteleostei</taxon>
        <taxon>Acanthomorphata</taxon>
        <taxon>Ovalentaria</taxon>
        <taxon>Atherinomorphae</taxon>
        <taxon>Beloniformes</taxon>
        <taxon>Adrianichthyidae</taxon>
        <taxon>Oryziinae</taxon>
        <taxon>Oryzias</taxon>
    </lineage>
</organism>
<dbReference type="Ensembl" id="ENSOMET00000021532.1">
    <property type="protein sequence ID" value="ENSOMEP00000030795.1"/>
    <property type="gene ID" value="ENSOMEG00000015250.1"/>
</dbReference>
<accession>A0A3B3DN51</accession>
<keyword evidence="5" id="KW-1185">Reference proteome</keyword>
<dbReference type="Pfam" id="PF01117">
    <property type="entry name" value="Aerolysin"/>
    <property type="match status" value="1"/>
</dbReference>
<dbReference type="Proteomes" id="UP000261560">
    <property type="component" value="Unplaced"/>
</dbReference>
<dbReference type="OMA" id="HSHAKEM"/>
<keyword evidence="2" id="KW-1015">Disulfide bond</keyword>
<evidence type="ECO:0000313" key="4">
    <source>
        <dbReference type="Ensembl" id="ENSOMEP00000030795.1"/>
    </source>
</evidence>
<reference evidence="4" key="1">
    <citation type="submission" date="2025-08" db="UniProtKB">
        <authorList>
            <consortium name="Ensembl"/>
        </authorList>
    </citation>
    <scope>IDENTIFICATION</scope>
</reference>
<protein>
    <recommendedName>
        <fullName evidence="3">Jacalin-type lectin domain-containing protein</fullName>
    </recommendedName>
</protein>
<dbReference type="PANTHER" id="PTHR34007">
    <property type="entry name" value="AEROLYSIN-LIKE PROTEIN-RELATED"/>
    <property type="match status" value="1"/>
</dbReference>
<dbReference type="GeneTree" id="ENSGT00390000003194"/>